<evidence type="ECO:0000313" key="4">
    <source>
        <dbReference type="Proteomes" id="UP000663400"/>
    </source>
</evidence>
<keyword evidence="4" id="KW-1185">Reference proteome</keyword>
<dbReference type="Gene3D" id="2.60.40.3340">
    <property type="entry name" value="Domain of unknown function DUF4426"/>
    <property type="match status" value="1"/>
</dbReference>
<dbReference type="Pfam" id="PF14467">
    <property type="entry name" value="DUF4426"/>
    <property type="match status" value="1"/>
</dbReference>
<evidence type="ECO:0000313" key="3">
    <source>
        <dbReference type="EMBL" id="QSX75023.1"/>
    </source>
</evidence>
<reference evidence="3 4" key="1">
    <citation type="submission" date="2021-02" db="EMBL/GenBank/DDBJ databases">
        <title>Lysobacter arenosi sp. nov., isolated from soil of gangwondo yeongwol, south Korea.</title>
        <authorList>
            <person name="Kim K.R."/>
            <person name="Kim K.H."/>
            <person name="Jeon C.O."/>
        </authorList>
    </citation>
    <scope>NUCLEOTIDE SEQUENCE [LARGE SCALE GENOMIC DNA]</scope>
    <source>
        <strain evidence="3 4">R7</strain>
    </source>
</reference>
<proteinExistence type="predicted"/>
<dbReference type="Proteomes" id="UP000663400">
    <property type="component" value="Chromosome"/>
</dbReference>
<dbReference type="RefSeq" id="WP_200604272.1">
    <property type="nucleotide sequence ID" value="NZ_CP071517.1"/>
</dbReference>
<keyword evidence="1" id="KW-0732">Signal</keyword>
<feature type="signal peptide" evidence="1">
    <location>
        <begin position="1"/>
        <end position="25"/>
    </location>
</feature>
<organism evidence="3 4">
    <name type="scientific">Lysobacter arenosi</name>
    <dbReference type="NCBI Taxonomy" id="2795387"/>
    <lineage>
        <taxon>Bacteria</taxon>
        <taxon>Pseudomonadati</taxon>
        <taxon>Pseudomonadota</taxon>
        <taxon>Gammaproteobacteria</taxon>
        <taxon>Lysobacterales</taxon>
        <taxon>Lysobacteraceae</taxon>
        <taxon>Lysobacter</taxon>
    </lineage>
</organism>
<gene>
    <name evidence="3" type="ORF">HIV01_000105</name>
</gene>
<dbReference type="PROSITE" id="PS51257">
    <property type="entry name" value="PROKAR_LIPOPROTEIN"/>
    <property type="match status" value="1"/>
</dbReference>
<dbReference type="EMBL" id="CP071517">
    <property type="protein sequence ID" value="QSX75023.1"/>
    <property type="molecule type" value="Genomic_DNA"/>
</dbReference>
<evidence type="ECO:0000256" key="1">
    <source>
        <dbReference type="SAM" id="SignalP"/>
    </source>
</evidence>
<feature type="domain" description="DUF4426" evidence="2">
    <location>
        <begin position="39"/>
        <end position="156"/>
    </location>
</feature>
<name>A0ABX7RA58_9GAMM</name>
<dbReference type="InterPro" id="IPR025218">
    <property type="entry name" value="DUF4426"/>
</dbReference>
<accession>A0ABX7RA58</accession>
<sequence length="157" mass="16545">MRIAPLTVLLAIGLTACSGGTPPAAAPAAPASQGEAVSRVGDVSVRANAMQTSALSPTVASQYGISRADNTVMLLVAVRQGPEAQEVALPARITATATDLRGRRQTIEMRELRSGDLLDYIGTAEATPPDTLRFDVTVVRENGATSTMQFTRDFYPR</sequence>
<evidence type="ECO:0000259" key="2">
    <source>
        <dbReference type="Pfam" id="PF14467"/>
    </source>
</evidence>
<feature type="chain" id="PRO_5045344372" evidence="1">
    <location>
        <begin position="26"/>
        <end position="157"/>
    </location>
</feature>
<protein>
    <submittedName>
        <fullName evidence="3">DUF4426 domain-containing protein</fullName>
    </submittedName>
</protein>